<dbReference type="InterPro" id="IPR012171">
    <property type="entry name" value="Fatty_acid_desaturase"/>
</dbReference>
<dbReference type="EMBL" id="CTEC01000002">
    <property type="protein sequence ID" value="CQD20504.1"/>
    <property type="molecule type" value="Genomic_DNA"/>
</dbReference>
<accession>A0A0U1DPT3</accession>
<dbReference type="PANTHER" id="PTHR19353">
    <property type="entry name" value="FATTY ACID DESATURASE 2"/>
    <property type="match status" value="1"/>
</dbReference>
<dbReference type="InterPro" id="IPR005804">
    <property type="entry name" value="FA_desaturase_dom"/>
</dbReference>
<gene>
    <name evidence="1" type="ORF">BN000_04932</name>
</gene>
<dbReference type="RefSeq" id="WP_085238806.1">
    <property type="nucleotide sequence ID" value="NZ_CTEC01000002.1"/>
</dbReference>
<dbReference type="GO" id="GO:0008610">
    <property type="term" value="P:lipid biosynthetic process"/>
    <property type="evidence" value="ECO:0007669"/>
    <property type="project" value="UniProtKB-ARBA"/>
</dbReference>
<keyword evidence="2" id="KW-1185">Reference proteome</keyword>
<dbReference type="PANTHER" id="PTHR19353:SF19">
    <property type="entry name" value="DELTA(5) FATTY ACID DESATURASE C-RELATED"/>
    <property type="match status" value="1"/>
</dbReference>
<evidence type="ECO:0000313" key="2">
    <source>
        <dbReference type="Proteomes" id="UP000199601"/>
    </source>
</evidence>
<dbReference type="Pfam" id="PF00487">
    <property type="entry name" value="FA_desaturase"/>
    <property type="match status" value="1"/>
</dbReference>
<evidence type="ECO:0000313" key="1">
    <source>
        <dbReference type="EMBL" id="CQD20504.1"/>
    </source>
</evidence>
<name>A0A0U1DPT3_9MYCO</name>
<protein>
    <submittedName>
        <fullName evidence="1">Linoleoyl-CoA desaturase</fullName>
    </submittedName>
</protein>
<organism evidence="1 2">
    <name type="scientific">Mycobacterium europaeum</name>
    <dbReference type="NCBI Taxonomy" id="761804"/>
    <lineage>
        <taxon>Bacteria</taxon>
        <taxon>Bacillati</taxon>
        <taxon>Actinomycetota</taxon>
        <taxon>Actinomycetes</taxon>
        <taxon>Mycobacteriales</taxon>
        <taxon>Mycobacteriaceae</taxon>
        <taxon>Mycobacterium</taxon>
        <taxon>Mycobacterium simiae complex</taxon>
    </lineage>
</organism>
<dbReference type="Proteomes" id="UP000199601">
    <property type="component" value="Unassembled WGS sequence"/>
</dbReference>
<dbReference type="OrthoDB" id="104711at2"/>
<sequence>MAITDVPAFVHLTDADIENLAAELDAIRLDIEDSRGARDARYIRRTIAAQRALEVAGRLMLAGGSKRSAWWAGTVTLSLAKIIENMEIGHNVMHGQWNWMNDPEIHSTTWEWDMTAASKHWISSHNFQHHKYTNILGMDEDVGYYILRVTRDQRWQPFNLGNLLFNAILALGFEWGIGLQTIDFEKILKAGPERDLTLQRTREFSVKAGRQVFKDYVAFPTLTALAPAGTYKSTLKANVVANVIRNVWANAVIFCGHFPDGAEKFTKIDVIGEIRGQWYLRQMLGSANFDAGPALRFMSGNLCHQIEHHLYPDLPSNRLHEIAVRVREVCDKYDLPYTTGPFLMQYGKAWRTIAKLSLPDRYLRDTADDAPETRSERMFTDLEPGFAGIDLATGRRRGLKTAIAAIATGVAKRALTDIAIRR</sequence>
<dbReference type="CDD" id="cd03506">
    <property type="entry name" value="Delta6-FADS-like"/>
    <property type="match status" value="1"/>
</dbReference>
<dbReference type="AlphaFoldDB" id="A0A0U1DPT3"/>
<dbReference type="GO" id="GO:0016020">
    <property type="term" value="C:membrane"/>
    <property type="evidence" value="ECO:0007669"/>
    <property type="project" value="TreeGrafter"/>
</dbReference>
<proteinExistence type="predicted"/>
<dbReference type="STRING" id="761804.BN000_04932"/>
<dbReference type="GO" id="GO:0016717">
    <property type="term" value="F:oxidoreductase activity, acting on paired donors, with oxidation of a pair of donors resulting in the reduction of molecular oxygen to two molecules of water"/>
    <property type="evidence" value="ECO:0007669"/>
    <property type="project" value="TreeGrafter"/>
</dbReference>
<reference evidence="2" key="1">
    <citation type="submission" date="2015-03" db="EMBL/GenBank/DDBJ databases">
        <authorList>
            <person name="Urmite Genomes"/>
        </authorList>
    </citation>
    <scope>NUCLEOTIDE SEQUENCE [LARGE SCALE GENOMIC DNA]</scope>
    <source>
        <strain evidence="2">CSUR P1344</strain>
    </source>
</reference>